<comment type="caution">
    <text evidence="2">The sequence shown here is derived from an EMBL/GenBank/DDBJ whole genome shotgun (WGS) entry which is preliminary data.</text>
</comment>
<gene>
    <name evidence="2" type="ORF">DCHRY22_LOCUS7359</name>
</gene>
<dbReference type="OrthoDB" id="7478642at2759"/>
<sequence length="192" mass="21533">MSEIKGEDYSSGDQDRNITFLQGDVDSKKRSIMTGDTFTPRDMLPIAEKLIKKDFDISGLDALQALAIEGEPVDKTLTEDVTEAAQRMYLRGIPLAKKLPKQRHVIVNQQNTNRSQKIRNKDNKKITRKGMKINKNIKTKTTKVGKRLKSGKASPKCRWNYVCVDPADLDTCRVQTSCGDTSSTMSGKTLDH</sequence>
<feature type="compositionally biased region" description="Basic and acidic residues" evidence="1">
    <location>
        <begin position="1"/>
        <end position="16"/>
    </location>
</feature>
<name>A0A8J2W213_9NEOP</name>
<reference evidence="2" key="1">
    <citation type="submission" date="2021-09" db="EMBL/GenBank/DDBJ databases">
        <authorList>
            <person name="Martin H S."/>
        </authorList>
    </citation>
    <scope>NUCLEOTIDE SEQUENCE</scope>
</reference>
<evidence type="ECO:0000313" key="2">
    <source>
        <dbReference type="EMBL" id="CAG9566768.1"/>
    </source>
</evidence>
<organism evidence="2 3">
    <name type="scientific">Danaus chrysippus</name>
    <name type="common">African queen</name>
    <dbReference type="NCBI Taxonomy" id="151541"/>
    <lineage>
        <taxon>Eukaryota</taxon>
        <taxon>Metazoa</taxon>
        <taxon>Ecdysozoa</taxon>
        <taxon>Arthropoda</taxon>
        <taxon>Hexapoda</taxon>
        <taxon>Insecta</taxon>
        <taxon>Pterygota</taxon>
        <taxon>Neoptera</taxon>
        <taxon>Endopterygota</taxon>
        <taxon>Lepidoptera</taxon>
        <taxon>Glossata</taxon>
        <taxon>Ditrysia</taxon>
        <taxon>Papilionoidea</taxon>
        <taxon>Nymphalidae</taxon>
        <taxon>Danainae</taxon>
        <taxon>Danaini</taxon>
        <taxon>Danaina</taxon>
        <taxon>Danaus</taxon>
        <taxon>Anosia</taxon>
    </lineage>
</organism>
<protein>
    <submittedName>
        <fullName evidence="2">(African queen) hypothetical protein</fullName>
    </submittedName>
</protein>
<dbReference type="Proteomes" id="UP000789524">
    <property type="component" value="Unassembled WGS sequence"/>
</dbReference>
<accession>A0A8J2W213</accession>
<dbReference type="AlphaFoldDB" id="A0A8J2W213"/>
<evidence type="ECO:0000313" key="3">
    <source>
        <dbReference type="Proteomes" id="UP000789524"/>
    </source>
</evidence>
<feature type="region of interest" description="Disordered" evidence="1">
    <location>
        <begin position="1"/>
        <end position="22"/>
    </location>
</feature>
<evidence type="ECO:0000256" key="1">
    <source>
        <dbReference type="SAM" id="MobiDB-lite"/>
    </source>
</evidence>
<keyword evidence="3" id="KW-1185">Reference proteome</keyword>
<dbReference type="EMBL" id="CAKASE010000057">
    <property type="protein sequence ID" value="CAG9566768.1"/>
    <property type="molecule type" value="Genomic_DNA"/>
</dbReference>
<proteinExistence type="predicted"/>